<sequence>MNYTPFRSQIPETHDAPMREPQTHSSMTLAHVDIICEIRRKMLFSLKGDIPTALADMLDKKIKHEDAALRTLLGADEKKAEMNAQMSVDLRSEYFIQKSLDANLL</sequence>
<feature type="compositionally biased region" description="Polar residues" evidence="1">
    <location>
        <begin position="1"/>
        <end position="11"/>
    </location>
</feature>
<proteinExistence type="predicted"/>
<dbReference type="EMBL" id="MFKW01000025">
    <property type="protein sequence ID" value="OGG51538.1"/>
    <property type="molecule type" value="Genomic_DNA"/>
</dbReference>
<comment type="caution">
    <text evidence="2">The sequence shown here is derived from an EMBL/GenBank/DDBJ whole genome shotgun (WGS) entry which is preliminary data.</text>
</comment>
<name>A0A1F6CQT2_9BACT</name>
<gene>
    <name evidence="2" type="ORF">A2704_00775</name>
</gene>
<accession>A0A1F6CQT2</accession>
<feature type="compositionally biased region" description="Basic and acidic residues" evidence="1">
    <location>
        <begin position="12"/>
        <end position="22"/>
    </location>
</feature>
<protein>
    <submittedName>
        <fullName evidence="2">Uncharacterized protein</fullName>
    </submittedName>
</protein>
<evidence type="ECO:0000313" key="2">
    <source>
        <dbReference type="EMBL" id="OGG51538.1"/>
    </source>
</evidence>
<dbReference type="Proteomes" id="UP000176445">
    <property type="component" value="Unassembled WGS sequence"/>
</dbReference>
<organism evidence="2 3">
    <name type="scientific">Candidatus Kaiserbacteria bacterium RIFCSPHIGHO2_01_FULL_54_36b</name>
    <dbReference type="NCBI Taxonomy" id="1798483"/>
    <lineage>
        <taxon>Bacteria</taxon>
        <taxon>Candidatus Kaiseribacteriota</taxon>
    </lineage>
</organism>
<evidence type="ECO:0000313" key="3">
    <source>
        <dbReference type="Proteomes" id="UP000176445"/>
    </source>
</evidence>
<reference evidence="2 3" key="1">
    <citation type="journal article" date="2016" name="Nat. Commun.">
        <title>Thousands of microbial genomes shed light on interconnected biogeochemical processes in an aquifer system.</title>
        <authorList>
            <person name="Anantharaman K."/>
            <person name="Brown C.T."/>
            <person name="Hug L.A."/>
            <person name="Sharon I."/>
            <person name="Castelle C.J."/>
            <person name="Probst A.J."/>
            <person name="Thomas B.C."/>
            <person name="Singh A."/>
            <person name="Wilkins M.J."/>
            <person name="Karaoz U."/>
            <person name="Brodie E.L."/>
            <person name="Williams K.H."/>
            <person name="Hubbard S.S."/>
            <person name="Banfield J.F."/>
        </authorList>
    </citation>
    <scope>NUCLEOTIDE SEQUENCE [LARGE SCALE GENOMIC DNA]</scope>
</reference>
<dbReference type="AlphaFoldDB" id="A0A1F6CQT2"/>
<feature type="region of interest" description="Disordered" evidence="1">
    <location>
        <begin position="1"/>
        <end position="24"/>
    </location>
</feature>
<evidence type="ECO:0000256" key="1">
    <source>
        <dbReference type="SAM" id="MobiDB-lite"/>
    </source>
</evidence>